<comment type="caution">
    <text evidence="2">The sequence shown here is derived from an EMBL/GenBank/DDBJ whole genome shotgun (WGS) entry which is preliminary data.</text>
</comment>
<dbReference type="InterPro" id="IPR022642">
    <property type="entry name" value="CheR_C"/>
</dbReference>
<sequence>MHFPSAVAPTKSGAMNMISALLEQRTGQQIAANRAWRIETALKPLLRERGLASLDQLVAQLVATRTGDLGDQVVDALLNQETSFFRDAAVLDMIAEATQAFQAEAPGRKIRLWSSGCSTGQEPLSLAMLFDEKGMGEGPSAPEIVATDVSPTALARARAGRYSQFEIQRGLPVRRMMTWFDGAGGDWVARPELLRRIQFRQHNLTADAPPAGKFDVVLCRNVMLYFSQDVRRDVFDILAAAVRPGGLLVLGAGETVIGLTDRFKPCDKFRGFYRAVEAVPAQRAAFG</sequence>
<name>A0ABU3Y760_9SPHN</name>
<dbReference type="PROSITE" id="PS50123">
    <property type="entry name" value="CHER"/>
    <property type="match status" value="1"/>
</dbReference>
<dbReference type="InterPro" id="IPR029063">
    <property type="entry name" value="SAM-dependent_MTases_sf"/>
</dbReference>
<evidence type="ECO:0000313" key="3">
    <source>
        <dbReference type="Proteomes" id="UP001273531"/>
    </source>
</evidence>
<dbReference type="PANTHER" id="PTHR24422">
    <property type="entry name" value="CHEMOTAXIS PROTEIN METHYLTRANSFERASE"/>
    <property type="match status" value="1"/>
</dbReference>
<dbReference type="EMBL" id="JAWJEJ010000001">
    <property type="protein sequence ID" value="MDV3457013.1"/>
    <property type="molecule type" value="Genomic_DNA"/>
</dbReference>
<organism evidence="2 3">
    <name type="scientific">Sphingomonas agrestis</name>
    <dbReference type="NCBI Taxonomy" id="3080540"/>
    <lineage>
        <taxon>Bacteria</taxon>
        <taxon>Pseudomonadati</taxon>
        <taxon>Pseudomonadota</taxon>
        <taxon>Alphaproteobacteria</taxon>
        <taxon>Sphingomonadales</taxon>
        <taxon>Sphingomonadaceae</taxon>
        <taxon>Sphingomonas</taxon>
    </lineage>
</organism>
<feature type="domain" description="CheR-type methyltransferase" evidence="1">
    <location>
        <begin position="15"/>
        <end position="270"/>
    </location>
</feature>
<dbReference type="SMART" id="SM00138">
    <property type="entry name" value="MeTrc"/>
    <property type="match status" value="1"/>
</dbReference>
<dbReference type="SUPFAM" id="SSF47757">
    <property type="entry name" value="Chemotaxis receptor methyltransferase CheR, N-terminal domain"/>
    <property type="match status" value="1"/>
</dbReference>
<dbReference type="Pfam" id="PF01739">
    <property type="entry name" value="CheR"/>
    <property type="match status" value="1"/>
</dbReference>
<dbReference type="Proteomes" id="UP001273531">
    <property type="component" value="Unassembled WGS sequence"/>
</dbReference>
<dbReference type="RefSeq" id="WP_317226179.1">
    <property type="nucleotide sequence ID" value="NZ_JAWJEJ010000001.1"/>
</dbReference>
<dbReference type="PRINTS" id="PR00996">
    <property type="entry name" value="CHERMTFRASE"/>
</dbReference>
<dbReference type="PANTHER" id="PTHR24422:SF21">
    <property type="entry name" value="CHEMOTAXIS PROTEIN METHYLTRANSFERASE 1"/>
    <property type="match status" value="1"/>
</dbReference>
<reference evidence="2 3" key="1">
    <citation type="submission" date="2023-10" db="EMBL/GenBank/DDBJ databases">
        <title>Sphingomonas sp. HF-S4 16S ribosomal RNA gene Genome sequencing and assembly.</title>
        <authorList>
            <person name="Lee H."/>
        </authorList>
    </citation>
    <scope>NUCLEOTIDE SEQUENCE [LARGE SCALE GENOMIC DNA]</scope>
    <source>
        <strain evidence="2 3">HF-S4</strain>
    </source>
</reference>
<dbReference type="InterPro" id="IPR000780">
    <property type="entry name" value="CheR_MeTrfase"/>
</dbReference>
<evidence type="ECO:0000313" key="2">
    <source>
        <dbReference type="EMBL" id="MDV3457013.1"/>
    </source>
</evidence>
<keyword evidence="3" id="KW-1185">Reference proteome</keyword>
<dbReference type="Gene3D" id="3.40.50.150">
    <property type="entry name" value="Vaccinia Virus protein VP39"/>
    <property type="match status" value="1"/>
</dbReference>
<protein>
    <submittedName>
        <fullName evidence="2">Protein-glutamate O-methyltransferase CheR</fullName>
    </submittedName>
</protein>
<dbReference type="CDD" id="cd02440">
    <property type="entry name" value="AdoMet_MTases"/>
    <property type="match status" value="1"/>
</dbReference>
<dbReference type="InterPro" id="IPR050903">
    <property type="entry name" value="Bact_Chemotaxis_MeTrfase"/>
</dbReference>
<accession>A0ABU3Y760</accession>
<evidence type="ECO:0000259" key="1">
    <source>
        <dbReference type="PROSITE" id="PS50123"/>
    </source>
</evidence>
<proteinExistence type="predicted"/>
<gene>
    <name evidence="2" type="ORF">RZN05_08470</name>
</gene>
<dbReference type="SUPFAM" id="SSF53335">
    <property type="entry name" value="S-adenosyl-L-methionine-dependent methyltransferases"/>
    <property type="match status" value="1"/>
</dbReference>